<reference evidence="3" key="1">
    <citation type="submission" date="2019-10" db="EMBL/GenBank/DDBJ databases">
        <authorList>
            <consortium name="DOE Joint Genome Institute"/>
            <person name="Kuo A."/>
            <person name="Miyauchi S."/>
            <person name="Kiss E."/>
            <person name="Drula E."/>
            <person name="Kohler A."/>
            <person name="Sanchez-Garcia M."/>
            <person name="Andreopoulos B."/>
            <person name="Barry K.W."/>
            <person name="Bonito G."/>
            <person name="Buee M."/>
            <person name="Carver A."/>
            <person name="Chen C."/>
            <person name="Cichocki N."/>
            <person name="Clum A."/>
            <person name="Culley D."/>
            <person name="Crous P.W."/>
            <person name="Fauchery L."/>
            <person name="Girlanda M."/>
            <person name="Hayes R."/>
            <person name="Keri Z."/>
            <person name="LaButti K."/>
            <person name="Lipzen A."/>
            <person name="Lombard V."/>
            <person name="Magnuson J."/>
            <person name="Maillard F."/>
            <person name="Morin E."/>
            <person name="Murat C."/>
            <person name="Nolan M."/>
            <person name="Ohm R."/>
            <person name="Pangilinan J."/>
            <person name="Pereira M."/>
            <person name="Perotto S."/>
            <person name="Peter M."/>
            <person name="Riley R."/>
            <person name="Sitrit Y."/>
            <person name="Stielow B."/>
            <person name="Szollosi G."/>
            <person name="Zifcakova L."/>
            <person name="Stursova M."/>
            <person name="Spatafora J.W."/>
            <person name="Tedersoo L."/>
            <person name="Vaario L.-M."/>
            <person name="Yamada A."/>
            <person name="Yan M."/>
            <person name="Wang P."/>
            <person name="Xu J."/>
            <person name="Bruns T."/>
            <person name="Baldrian P."/>
            <person name="Vilgalys R."/>
            <person name="Henrissat B."/>
            <person name="Grigoriev I.V."/>
            <person name="Hibbett D."/>
            <person name="Nagy L.G."/>
            <person name="Martin F.M."/>
        </authorList>
    </citation>
    <scope>NUCLEOTIDE SEQUENCE</scope>
    <source>
        <strain evidence="3">Prilba</strain>
    </source>
</reference>
<comment type="caution">
    <text evidence="3">The sequence shown here is derived from an EMBL/GenBank/DDBJ whole genome shotgun (WGS) entry which is preliminary data.</text>
</comment>
<evidence type="ECO:0000256" key="2">
    <source>
        <dbReference type="SAM" id="SignalP"/>
    </source>
</evidence>
<sequence length="336" mass="36286">MATFLVGSLSRLLILNGVSSKDVAATVGRSGSVVIAPSFKNPWLPGDRMADFCFWQVYSLSRVAALMAVISTLVLLNLSTPYNCQLSVNLAILPSYVALAAASFLLVLRIAAIWNKNLVAVVIATVVWAVDGGFLIDGKPPSLDSHRHASDMVLRYASELSEAPGVLCEPVNIQTSKATMIVACVADVVLLIIMFVGLLRLGCHRHRTQSTGRFLWNQGIIWLLLATVTGVLPTVFVCLNLNEPLGIIFRYPWTITMTIAATRMYRGLDDFFTTDIGRKISVRGTPAVPIPLDGVGIALDVYTTHTQSESLTSQAIPPSMCSSMDGQPLEKSHGLV</sequence>
<proteinExistence type="predicted"/>
<feature type="transmembrane region" description="Helical" evidence="1">
    <location>
        <begin position="219"/>
        <end position="241"/>
    </location>
</feature>
<feature type="transmembrane region" description="Helical" evidence="1">
    <location>
        <begin position="180"/>
        <end position="199"/>
    </location>
</feature>
<organism evidence="3 4">
    <name type="scientific">Russula ochroleuca</name>
    <dbReference type="NCBI Taxonomy" id="152965"/>
    <lineage>
        <taxon>Eukaryota</taxon>
        <taxon>Fungi</taxon>
        <taxon>Dikarya</taxon>
        <taxon>Basidiomycota</taxon>
        <taxon>Agaricomycotina</taxon>
        <taxon>Agaricomycetes</taxon>
        <taxon>Russulales</taxon>
        <taxon>Russulaceae</taxon>
        <taxon>Russula</taxon>
    </lineage>
</organism>
<dbReference type="Proteomes" id="UP000759537">
    <property type="component" value="Unassembled WGS sequence"/>
</dbReference>
<feature type="transmembrane region" description="Helical" evidence="1">
    <location>
        <begin position="90"/>
        <end position="112"/>
    </location>
</feature>
<feature type="signal peptide" evidence="2">
    <location>
        <begin position="1"/>
        <end position="20"/>
    </location>
</feature>
<keyword evidence="1" id="KW-0472">Membrane</keyword>
<evidence type="ECO:0000313" key="4">
    <source>
        <dbReference type="Proteomes" id="UP000759537"/>
    </source>
</evidence>
<dbReference type="OrthoDB" id="3197626at2759"/>
<evidence type="ECO:0000256" key="1">
    <source>
        <dbReference type="SAM" id="Phobius"/>
    </source>
</evidence>
<keyword evidence="4" id="KW-1185">Reference proteome</keyword>
<protein>
    <submittedName>
        <fullName evidence="3">Uncharacterized protein</fullName>
    </submittedName>
</protein>
<gene>
    <name evidence="3" type="ORF">DFH94DRAFT_687740</name>
</gene>
<dbReference type="AlphaFoldDB" id="A0A9P5N5U9"/>
<feature type="transmembrane region" description="Helical" evidence="1">
    <location>
        <begin position="55"/>
        <end position="78"/>
    </location>
</feature>
<feature type="transmembrane region" description="Helical" evidence="1">
    <location>
        <begin position="118"/>
        <end position="136"/>
    </location>
</feature>
<feature type="chain" id="PRO_5040474932" evidence="2">
    <location>
        <begin position="21"/>
        <end position="336"/>
    </location>
</feature>
<reference evidence="3" key="2">
    <citation type="journal article" date="2020" name="Nat. Commun.">
        <title>Large-scale genome sequencing of mycorrhizal fungi provides insights into the early evolution of symbiotic traits.</title>
        <authorList>
            <person name="Miyauchi S."/>
            <person name="Kiss E."/>
            <person name="Kuo A."/>
            <person name="Drula E."/>
            <person name="Kohler A."/>
            <person name="Sanchez-Garcia M."/>
            <person name="Morin E."/>
            <person name="Andreopoulos B."/>
            <person name="Barry K.W."/>
            <person name="Bonito G."/>
            <person name="Buee M."/>
            <person name="Carver A."/>
            <person name="Chen C."/>
            <person name="Cichocki N."/>
            <person name="Clum A."/>
            <person name="Culley D."/>
            <person name="Crous P.W."/>
            <person name="Fauchery L."/>
            <person name="Girlanda M."/>
            <person name="Hayes R.D."/>
            <person name="Keri Z."/>
            <person name="LaButti K."/>
            <person name="Lipzen A."/>
            <person name="Lombard V."/>
            <person name="Magnuson J."/>
            <person name="Maillard F."/>
            <person name="Murat C."/>
            <person name="Nolan M."/>
            <person name="Ohm R.A."/>
            <person name="Pangilinan J."/>
            <person name="Pereira M.F."/>
            <person name="Perotto S."/>
            <person name="Peter M."/>
            <person name="Pfister S."/>
            <person name="Riley R."/>
            <person name="Sitrit Y."/>
            <person name="Stielow J.B."/>
            <person name="Szollosi G."/>
            <person name="Zifcakova L."/>
            <person name="Stursova M."/>
            <person name="Spatafora J.W."/>
            <person name="Tedersoo L."/>
            <person name="Vaario L.M."/>
            <person name="Yamada A."/>
            <person name="Yan M."/>
            <person name="Wang P."/>
            <person name="Xu J."/>
            <person name="Bruns T."/>
            <person name="Baldrian P."/>
            <person name="Vilgalys R."/>
            <person name="Dunand C."/>
            <person name="Henrissat B."/>
            <person name="Grigoriev I.V."/>
            <person name="Hibbett D."/>
            <person name="Nagy L.G."/>
            <person name="Martin F.M."/>
        </authorList>
    </citation>
    <scope>NUCLEOTIDE SEQUENCE</scope>
    <source>
        <strain evidence="3">Prilba</strain>
    </source>
</reference>
<dbReference type="EMBL" id="WHVB01000001">
    <property type="protein sequence ID" value="KAF8487270.1"/>
    <property type="molecule type" value="Genomic_DNA"/>
</dbReference>
<evidence type="ECO:0000313" key="3">
    <source>
        <dbReference type="EMBL" id="KAF8487270.1"/>
    </source>
</evidence>
<keyword evidence="1" id="KW-1133">Transmembrane helix</keyword>
<keyword evidence="2" id="KW-0732">Signal</keyword>
<name>A0A9P5N5U9_9AGAM</name>
<keyword evidence="1" id="KW-0812">Transmembrane</keyword>
<accession>A0A9P5N5U9</accession>